<sequence length="214" mass="22816">MAVSLCAGERSMKAVAVAGAHAIGPQHLPLCLDARIAMNSTAPVQSTFPVLVAALRGTHPDLSAIRDVAGPPATPGRIANAPLQHAPATPEAEVRLLVERALAAATWEWVQERTADETTRLVDTISADLARDSARQGIVLSSVRIVEGWEQGVHGLFVCAWSATTAPPVFEPQPGSNALGWDPNNPLDVPQYRQPTFDAMDAPVRRLLLTFIAR</sequence>
<evidence type="ECO:0000313" key="2">
    <source>
        <dbReference type="Proteomes" id="UP000636938"/>
    </source>
</evidence>
<gene>
    <name evidence="1" type="ORF">H9654_10215</name>
</gene>
<evidence type="ECO:0000313" key="1">
    <source>
        <dbReference type="EMBL" id="MBD7954572.1"/>
    </source>
</evidence>
<dbReference type="Proteomes" id="UP000636938">
    <property type="component" value="Unassembled WGS sequence"/>
</dbReference>
<name>A0A8X8FSW6_9GAMM</name>
<keyword evidence="2" id="KW-1185">Reference proteome</keyword>
<protein>
    <submittedName>
        <fullName evidence="1">Uncharacterized protein</fullName>
    </submittedName>
</protein>
<dbReference type="AlphaFoldDB" id="A0A8X8FSW6"/>
<accession>A0A8X8FSW6</accession>
<proteinExistence type="predicted"/>
<dbReference type="EMBL" id="JACSQS010000009">
    <property type="protein sequence ID" value="MBD7954572.1"/>
    <property type="molecule type" value="Genomic_DNA"/>
</dbReference>
<organism evidence="1 2">
    <name type="scientific">Stenotrophomonas lacuserhaii</name>
    <dbReference type="NCBI Taxonomy" id="2760084"/>
    <lineage>
        <taxon>Bacteria</taxon>
        <taxon>Pseudomonadati</taxon>
        <taxon>Pseudomonadota</taxon>
        <taxon>Gammaproteobacteria</taxon>
        <taxon>Lysobacterales</taxon>
        <taxon>Lysobacteraceae</taxon>
        <taxon>Stenotrophomonas</taxon>
    </lineage>
</organism>
<reference evidence="1 2" key="1">
    <citation type="submission" date="2020-08" db="EMBL/GenBank/DDBJ databases">
        <title>A Genomic Blueprint of the Chicken Gut Microbiome.</title>
        <authorList>
            <person name="Gilroy R."/>
            <person name="Ravi A."/>
            <person name="Getino M."/>
            <person name="Pursley I."/>
            <person name="Horton D.L."/>
            <person name="Alikhan N.-F."/>
            <person name="Baker D."/>
            <person name="Gharbi K."/>
            <person name="Hall N."/>
            <person name="Watson M."/>
            <person name="Adriaenssens E.M."/>
            <person name="Foster-Nyarko E."/>
            <person name="Jarju S."/>
            <person name="Secka A."/>
            <person name="Antonio M."/>
            <person name="Oren A."/>
            <person name="Chaudhuri R."/>
            <person name="La Ragione R.M."/>
            <person name="Hildebrand F."/>
            <person name="Pallen M.J."/>
        </authorList>
    </citation>
    <scope>NUCLEOTIDE SEQUENCE [LARGE SCALE GENOMIC DNA]</scope>
    <source>
        <strain evidence="1 2">Sa5BUN4</strain>
    </source>
</reference>
<comment type="caution">
    <text evidence="1">The sequence shown here is derived from an EMBL/GenBank/DDBJ whole genome shotgun (WGS) entry which is preliminary data.</text>
</comment>